<dbReference type="GO" id="GO:0008168">
    <property type="term" value="F:methyltransferase activity"/>
    <property type="evidence" value="ECO:0007669"/>
    <property type="project" value="UniProtKB-KW"/>
</dbReference>
<reference evidence="2 3" key="1">
    <citation type="submission" date="2016-11" db="EMBL/GenBank/DDBJ databases">
        <authorList>
            <person name="Jaros S."/>
            <person name="Januszkiewicz K."/>
            <person name="Wedrychowicz H."/>
        </authorList>
    </citation>
    <scope>NUCLEOTIDE SEQUENCE [LARGE SCALE GENOMIC DNA]</scope>
    <source>
        <strain evidence="2 3">DSM 19022</strain>
    </source>
</reference>
<dbReference type="OrthoDB" id="9804312at2"/>
<dbReference type="InterPro" id="IPR041698">
    <property type="entry name" value="Methyltransf_25"/>
</dbReference>
<keyword evidence="3" id="KW-1185">Reference proteome</keyword>
<accession>A0A1M6CKB3</accession>
<dbReference type="Proteomes" id="UP000184442">
    <property type="component" value="Unassembled WGS sequence"/>
</dbReference>
<name>A0A1M6CKB3_9FIRM</name>
<dbReference type="CDD" id="cd02440">
    <property type="entry name" value="AdoMet_MTases"/>
    <property type="match status" value="1"/>
</dbReference>
<keyword evidence="2" id="KW-0808">Transferase</keyword>
<dbReference type="AlphaFoldDB" id="A0A1M6CKB3"/>
<evidence type="ECO:0000313" key="2">
    <source>
        <dbReference type="EMBL" id="SHI61446.1"/>
    </source>
</evidence>
<dbReference type="SUPFAM" id="SSF53335">
    <property type="entry name" value="S-adenosyl-L-methionine-dependent methyltransferases"/>
    <property type="match status" value="1"/>
</dbReference>
<dbReference type="Pfam" id="PF13649">
    <property type="entry name" value="Methyltransf_25"/>
    <property type="match status" value="1"/>
</dbReference>
<dbReference type="EMBL" id="FQZS01000005">
    <property type="protein sequence ID" value="SHI61446.1"/>
    <property type="molecule type" value="Genomic_DNA"/>
</dbReference>
<sequence>MSSEQFHKITKGEPPRELAKKIIKYINNDCLILDCGSGAGNDAIFFASQGYKVIALDKETKVLENRLKSLSDIKDRITVIESDIMDFEFKEIGCFYSSLTLSFLSRKNFYILWSNIRHKLKKHSVIGINIFGNRDEWFRETDDMTFMDKEEFASLFTGFTILEFLEKEKLGTCMGENGMTKDKKWHIFECIAKL</sequence>
<dbReference type="Gene3D" id="3.40.50.150">
    <property type="entry name" value="Vaccinia Virus protein VP39"/>
    <property type="match status" value="1"/>
</dbReference>
<gene>
    <name evidence="2" type="ORF">SAMN02745176_00822</name>
</gene>
<evidence type="ECO:0000259" key="1">
    <source>
        <dbReference type="Pfam" id="PF13649"/>
    </source>
</evidence>
<evidence type="ECO:0000313" key="3">
    <source>
        <dbReference type="Proteomes" id="UP000184442"/>
    </source>
</evidence>
<proteinExistence type="predicted"/>
<organism evidence="2 3">
    <name type="scientific">Lutispora thermophila DSM 19022</name>
    <dbReference type="NCBI Taxonomy" id="1122184"/>
    <lineage>
        <taxon>Bacteria</taxon>
        <taxon>Bacillati</taxon>
        <taxon>Bacillota</taxon>
        <taxon>Clostridia</taxon>
        <taxon>Lutisporales</taxon>
        <taxon>Lutisporaceae</taxon>
        <taxon>Lutispora</taxon>
    </lineage>
</organism>
<dbReference type="InterPro" id="IPR029063">
    <property type="entry name" value="SAM-dependent_MTases_sf"/>
</dbReference>
<protein>
    <submittedName>
        <fullName evidence="2">Methyltransferase domain-containing protein</fullName>
    </submittedName>
</protein>
<dbReference type="STRING" id="1122184.SAMN02745176_00822"/>
<dbReference type="RefSeq" id="WP_073024829.1">
    <property type="nucleotide sequence ID" value="NZ_FQZS01000005.1"/>
</dbReference>
<feature type="domain" description="Methyltransferase" evidence="1">
    <location>
        <begin position="32"/>
        <end position="122"/>
    </location>
</feature>
<dbReference type="GO" id="GO:0032259">
    <property type="term" value="P:methylation"/>
    <property type="evidence" value="ECO:0007669"/>
    <property type="project" value="UniProtKB-KW"/>
</dbReference>
<keyword evidence="2" id="KW-0489">Methyltransferase</keyword>